<feature type="domain" description="Helix-hairpin-helix DNA-binding motif class 1" evidence="22">
    <location>
        <begin position="51"/>
        <end position="70"/>
    </location>
</feature>
<dbReference type="Gene3D" id="3.30.460.10">
    <property type="entry name" value="Beta Polymerase, domain 2"/>
    <property type="match status" value="1"/>
</dbReference>
<dbReference type="CDD" id="cd07436">
    <property type="entry name" value="PHP_PolX"/>
    <property type="match status" value="1"/>
</dbReference>
<dbReference type="PRINTS" id="PR00870">
    <property type="entry name" value="DNAPOLXBETA"/>
</dbReference>
<dbReference type="InterPro" id="IPR022311">
    <property type="entry name" value="PolX-like"/>
</dbReference>
<feature type="domain" description="Helix-hairpin-helix DNA-binding motif class 1" evidence="22">
    <location>
        <begin position="91"/>
        <end position="110"/>
    </location>
</feature>
<dbReference type="SMART" id="SM00481">
    <property type="entry name" value="POLIIIAc"/>
    <property type="match status" value="1"/>
</dbReference>
<evidence type="ECO:0000256" key="2">
    <source>
        <dbReference type="ARBA" id="ARBA00004496"/>
    </source>
</evidence>
<keyword evidence="25" id="KW-0540">Nuclease</keyword>
<evidence type="ECO:0000313" key="25">
    <source>
        <dbReference type="EMBL" id="MDF0590915.1"/>
    </source>
</evidence>
<comment type="subcellular location">
    <subcellularLocation>
        <location evidence="2">Cytoplasm</location>
    </subcellularLocation>
</comment>
<dbReference type="InterPro" id="IPR029398">
    <property type="entry name" value="PolB_thumb"/>
</dbReference>
<evidence type="ECO:0000256" key="3">
    <source>
        <dbReference type="ARBA" id="ARBA00012417"/>
    </source>
</evidence>
<evidence type="ECO:0000259" key="22">
    <source>
        <dbReference type="SMART" id="SM00278"/>
    </source>
</evidence>
<dbReference type="SUPFAM" id="SSF81301">
    <property type="entry name" value="Nucleotidyltransferase"/>
    <property type="match status" value="1"/>
</dbReference>
<evidence type="ECO:0000256" key="11">
    <source>
        <dbReference type="ARBA" id="ARBA00022763"/>
    </source>
</evidence>
<keyword evidence="25" id="KW-0378">Hydrolase</keyword>
<proteinExistence type="predicted"/>
<keyword evidence="10" id="KW-0235">DNA replication</keyword>
<keyword evidence="9" id="KW-0548">Nucleotidyltransferase</keyword>
<evidence type="ECO:0000256" key="6">
    <source>
        <dbReference type="ARBA" id="ARBA00022481"/>
    </source>
</evidence>
<feature type="domain" description="Helix-hairpin-helix DNA-binding motif class 1" evidence="22">
    <location>
        <begin position="126"/>
        <end position="145"/>
    </location>
</feature>
<dbReference type="CDD" id="cd00141">
    <property type="entry name" value="NT_POLXc"/>
    <property type="match status" value="1"/>
</dbReference>
<keyword evidence="14" id="KW-0915">Sodium</keyword>
<dbReference type="Gene3D" id="3.30.210.10">
    <property type="entry name" value="DNA polymerase, thumb domain"/>
    <property type="match status" value="1"/>
</dbReference>
<comment type="catalytic activity">
    <reaction evidence="19">
        <text>a 5'-end 2'-deoxyribose-2'-deoxyribonucleotide-DNA = (2E,4S)-4-hydroxypenten-2-al-5-phosphate + a 5'-end 5'-phospho-2'-deoxyribonucleoside-DNA + H(+)</text>
        <dbReference type="Rhea" id="RHEA:76255"/>
        <dbReference type="Rhea" id="RHEA-COMP:13180"/>
        <dbReference type="Rhea" id="RHEA-COMP:18657"/>
        <dbReference type="ChEBI" id="CHEBI:15378"/>
        <dbReference type="ChEBI" id="CHEBI:136412"/>
        <dbReference type="ChEBI" id="CHEBI:195194"/>
        <dbReference type="ChEBI" id="CHEBI:195195"/>
    </reaction>
</comment>
<dbReference type="Gene3D" id="1.10.150.20">
    <property type="entry name" value="5' to 3' exonuclease, C-terminal subdomain"/>
    <property type="match status" value="1"/>
</dbReference>
<dbReference type="SMART" id="SM00483">
    <property type="entry name" value="POLXc"/>
    <property type="match status" value="1"/>
</dbReference>
<evidence type="ECO:0000256" key="5">
    <source>
        <dbReference type="ARBA" id="ARBA00020020"/>
    </source>
</evidence>
<evidence type="ECO:0000256" key="17">
    <source>
        <dbReference type="ARBA" id="ARBA00035726"/>
    </source>
</evidence>
<dbReference type="InterPro" id="IPR037160">
    <property type="entry name" value="DNA_Pol_thumb_sf"/>
</dbReference>
<dbReference type="EC" id="2.7.7.7" evidence="3"/>
<evidence type="ECO:0000256" key="12">
    <source>
        <dbReference type="ARBA" id="ARBA00022843"/>
    </source>
</evidence>
<keyword evidence="6" id="KW-0488">Methylation</keyword>
<dbReference type="PANTHER" id="PTHR36928:SF1">
    <property type="entry name" value="PHOSPHATASE YCDX-RELATED"/>
    <property type="match status" value="1"/>
</dbReference>
<dbReference type="Pfam" id="PF14791">
    <property type="entry name" value="DNA_pol_B_thumb"/>
    <property type="match status" value="1"/>
</dbReference>
<dbReference type="PANTHER" id="PTHR36928">
    <property type="entry name" value="PHOSPHATASE YCDX-RELATED"/>
    <property type="match status" value="1"/>
</dbReference>
<name>A0ABT5X887_9EURY</name>
<keyword evidence="15" id="KW-0234">DNA repair</keyword>
<dbReference type="PIRSF" id="PIRSF005047">
    <property type="entry name" value="UCP005047_YshC"/>
    <property type="match status" value="1"/>
</dbReference>
<evidence type="ECO:0000256" key="21">
    <source>
        <dbReference type="ARBA" id="ARBA00049244"/>
    </source>
</evidence>
<comment type="catalytic activity">
    <reaction evidence="18">
        <text>2'-deoxyribonucleotide-(2'-deoxyribose 5'-phosphate)-2'-deoxyribonucleotide-DNA = a 3'-end 2'-deoxyribonucleotide-(2,3-dehydro-2,3-deoxyribose 5'-phosphate)-DNA + a 5'-end 5'-phospho-2'-deoxyribonucleoside-DNA + H(+)</text>
        <dbReference type="Rhea" id="RHEA:66592"/>
        <dbReference type="Rhea" id="RHEA-COMP:13180"/>
        <dbReference type="Rhea" id="RHEA-COMP:16897"/>
        <dbReference type="Rhea" id="RHEA-COMP:17067"/>
        <dbReference type="ChEBI" id="CHEBI:15378"/>
        <dbReference type="ChEBI" id="CHEBI:136412"/>
        <dbReference type="ChEBI" id="CHEBI:157695"/>
        <dbReference type="ChEBI" id="CHEBI:167181"/>
        <dbReference type="EC" id="4.2.99.18"/>
    </reaction>
</comment>
<dbReference type="GO" id="GO:0004527">
    <property type="term" value="F:exonuclease activity"/>
    <property type="evidence" value="ECO:0007669"/>
    <property type="project" value="UniProtKB-KW"/>
</dbReference>
<dbReference type="InterPro" id="IPR003141">
    <property type="entry name" value="Pol/His_phosphatase_N"/>
</dbReference>
<dbReference type="Pfam" id="PF02811">
    <property type="entry name" value="PHP"/>
    <property type="match status" value="1"/>
</dbReference>
<keyword evidence="11" id="KW-0227">DNA damage</keyword>
<dbReference type="InterPro" id="IPR002054">
    <property type="entry name" value="DNA-dir_DNA_pol_X"/>
</dbReference>
<dbReference type="NCBIfam" id="NF006375">
    <property type="entry name" value="PRK08609.1"/>
    <property type="match status" value="1"/>
</dbReference>
<dbReference type="Pfam" id="PF14520">
    <property type="entry name" value="HHH_5"/>
    <property type="match status" value="1"/>
</dbReference>
<dbReference type="SMART" id="SM00278">
    <property type="entry name" value="HhH1"/>
    <property type="match status" value="3"/>
</dbReference>
<dbReference type="EMBL" id="JARFPK010000022">
    <property type="protein sequence ID" value="MDF0590915.1"/>
    <property type="molecule type" value="Genomic_DNA"/>
</dbReference>
<evidence type="ECO:0000256" key="15">
    <source>
        <dbReference type="ARBA" id="ARBA00023204"/>
    </source>
</evidence>
<keyword evidence="13" id="KW-0239">DNA-directed DNA polymerase</keyword>
<dbReference type="SUPFAM" id="SSF47802">
    <property type="entry name" value="DNA polymerase beta, N-terminal domain-like"/>
    <property type="match status" value="1"/>
</dbReference>
<feature type="domain" description="Polymerase/histidinol phosphatase N-terminal" evidence="23">
    <location>
        <begin position="339"/>
        <end position="418"/>
    </location>
</feature>
<dbReference type="InterPro" id="IPR027421">
    <property type="entry name" value="DNA_pol_lamdba_lyase_dom_sf"/>
</dbReference>
<dbReference type="InterPro" id="IPR002008">
    <property type="entry name" value="DNA_pol_X_beta-like"/>
</dbReference>
<organism evidence="25 26">
    <name type="scientific">Candidatus Methanocrinis natronophilus</name>
    <dbReference type="NCBI Taxonomy" id="3033396"/>
    <lineage>
        <taxon>Archaea</taxon>
        <taxon>Methanobacteriati</taxon>
        <taxon>Methanobacteriota</taxon>
        <taxon>Stenosarchaea group</taxon>
        <taxon>Methanomicrobia</taxon>
        <taxon>Methanotrichales</taxon>
        <taxon>Methanotrichaceae</taxon>
        <taxon>Methanocrinis</taxon>
    </lineage>
</organism>
<dbReference type="Gene3D" id="1.10.150.110">
    <property type="entry name" value="DNA polymerase beta, N-terminal domain-like"/>
    <property type="match status" value="1"/>
</dbReference>
<keyword evidence="26" id="KW-1185">Reference proteome</keyword>
<evidence type="ECO:0000256" key="20">
    <source>
        <dbReference type="ARBA" id="ARBA00045548"/>
    </source>
</evidence>
<evidence type="ECO:0000256" key="13">
    <source>
        <dbReference type="ARBA" id="ARBA00022932"/>
    </source>
</evidence>
<dbReference type="Pfam" id="PF14716">
    <property type="entry name" value="HHH_8"/>
    <property type="match status" value="1"/>
</dbReference>
<gene>
    <name evidence="25" type="primary">polX</name>
    <name evidence="25" type="ORF">P0O15_07015</name>
</gene>
<comment type="cofactor">
    <cofactor evidence="1">
        <name>Mg(2+)</name>
        <dbReference type="ChEBI" id="CHEBI:18420"/>
    </cofactor>
</comment>
<dbReference type="Gene3D" id="3.20.20.140">
    <property type="entry name" value="Metal-dependent hydrolases"/>
    <property type="match status" value="1"/>
</dbReference>
<sequence length="572" mass="63583">MKNEEVARLLREMGDLLELQGENGFKVVAYRRAARSVESMKTDLEEVSRQGGLESIPGVGKAIAAKIDEYLKTGKIESRERLFRETPPGMAEMLSISGLGPKTVSMLHQKLGVSTIAELEAAAREHRVRRLPRMGPTSEKNILRGIERWKKRSERIPLGVALPIAEEILGRLQKVTGIENLSLAGSLRRGMETVGDIDILATSSSPEAAIRAFVELPRVEEVLMKGATKASVIVDETVQVDLRIVDHRSFGTVIQYFTGSKEHNVKLRSLALSKGYSLSEYSLTRVADGEELFFGREEDLYRHLGMEWIPPEIREDRGEVEAALSGRLPRLVEVSDIRGDLHVHTDWSDGLHTMEEMVSTAQGFGYEYMAFCDHSHGLAIANGLAAERLFEKMELIAGLNDQVEGFSILVGTEVEIRADGRLDYPNEVLEGCDVVVASVHSSYHQREREMTNRIISAMESEHVDIIGHPTGRKIGEREAYEVDLERVLEAAARTGTAMEINAHPSRLDLNDRWSRRAKELGVKLAINTDAHSTCGLSAMEYGVKTARRGWLEKGDVLNAFGLRELLSHLGRG</sequence>
<evidence type="ECO:0000256" key="1">
    <source>
        <dbReference type="ARBA" id="ARBA00001946"/>
    </source>
</evidence>
<protein>
    <recommendedName>
        <fullName evidence="5">DNA polymerase beta</fullName>
        <ecNumber evidence="3">2.7.7.7</ecNumber>
        <ecNumber evidence="4">4.2.99.18</ecNumber>
    </recommendedName>
    <alternativeName>
        <fullName evidence="16">5'-deoxyribose-phosphate lyase</fullName>
    </alternativeName>
    <alternativeName>
        <fullName evidence="17">AP lyase</fullName>
    </alternativeName>
</protein>
<dbReference type="SUPFAM" id="SSF89550">
    <property type="entry name" value="PHP domain-like"/>
    <property type="match status" value="1"/>
</dbReference>
<dbReference type="InterPro" id="IPR010996">
    <property type="entry name" value="HHH_MUS81"/>
</dbReference>
<dbReference type="InterPro" id="IPR047967">
    <property type="entry name" value="PolX_PHP"/>
</dbReference>
<keyword evidence="7" id="KW-0237">DNA synthesis</keyword>
<dbReference type="RefSeq" id="WP_316966661.1">
    <property type="nucleotide sequence ID" value="NZ_JARFPK010000022.1"/>
</dbReference>
<comment type="function">
    <text evidence="20">Repair polymerase that plays a key role in base-excision repair. During this process, the damaged base is excised by specific DNA glycosylases, the DNA backbone is nicked at the abasic site by an apurinic/apyrimidic (AP) endonuclease, and POLB removes 5'-deoxyribose-phosphate from the preincised AP site acting as a 5'-deoxyribose-phosphate lyase (5'-dRP lyase); through its DNA polymerase activity, it adds one nucleotide to the 3' end of the arising single-nucleotide gap. Conducts 'gap-filling' DNA synthesis in a stepwise distributive fashion rather than in a processive fashion as for other DNA polymerases. It is also able to cleave sugar-phosphate bonds 3' to an intact AP site, acting as an AP lyase.</text>
</comment>
<evidence type="ECO:0000313" key="26">
    <source>
        <dbReference type="Proteomes" id="UP001220010"/>
    </source>
</evidence>
<dbReference type="InterPro" id="IPR003583">
    <property type="entry name" value="Hlx-hairpin-Hlx_DNA-bd_motif"/>
</dbReference>
<dbReference type="EC" id="4.2.99.18" evidence="4"/>
<keyword evidence="12" id="KW-0832">Ubl conjugation</keyword>
<evidence type="ECO:0000256" key="19">
    <source>
        <dbReference type="ARBA" id="ARBA00044678"/>
    </source>
</evidence>
<evidence type="ECO:0000256" key="16">
    <source>
        <dbReference type="ARBA" id="ARBA00035717"/>
    </source>
</evidence>
<dbReference type="InterPro" id="IPR043519">
    <property type="entry name" value="NT_sf"/>
</dbReference>
<comment type="caution">
    <text evidence="25">The sequence shown here is derived from an EMBL/GenBank/DDBJ whole genome shotgun (WGS) entry which is preliminary data.</text>
</comment>
<accession>A0ABT5X887</accession>
<comment type="catalytic activity">
    <reaction evidence="21">
        <text>DNA(n) + a 2'-deoxyribonucleoside 5'-triphosphate = DNA(n+1) + diphosphate</text>
        <dbReference type="Rhea" id="RHEA:22508"/>
        <dbReference type="Rhea" id="RHEA-COMP:17339"/>
        <dbReference type="Rhea" id="RHEA-COMP:17340"/>
        <dbReference type="ChEBI" id="CHEBI:33019"/>
        <dbReference type="ChEBI" id="CHEBI:61560"/>
        <dbReference type="ChEBI" id="CHEBI:173112"/>
        <dbReference type="EC" id="2.7.7.7"/>
    </reaction>
</comment>
<dbReference type="InterPro" id="IPR050243">
    <property type="entry name" value="PHP_phosphatase"/>
</dbReference>
<evidence type="ECO:0000256" key="10">
    <source>
        <dbReference type="ARBA" id="ARBA00022705"/>
    </source>
</evidence>
<evidence type="ECO:0000256" key="18">
    <source>
        <dbReference type="ARBA" id="ARBA00044632"/>
    </source>
</evidence>
<evidence type="ECO:0000259" key="23">
    <source>
        <dbReference type="SMART" id="SM00481"/>
    </source>
</evidence>
<dbReference type="InterPro" id="IPR004013">
    <property type="entry name" value="PHP_dom"/>
</dbReference>
<evidence type="ECO:0000256" key="8">
    <source>
        <dbReference type="ARBA" id="ARBA00022679"/>
    </source>
</evidence>
<evidence type="ECO:0000256" key="4">
    <source>
        <dbReference type="ARBA" id="ARBA00012720"/>
    </source>
</evidence>
<dbReference type="Proteomes" id="UP001220010">
    <property type="component" value="Unassembled WGS sequence"/>
</dbReference>
<keyword evidence="25" id="KW-0269">Exonuclease</keyword>
<dbReference type="InterPro" id="IPR016195">
    <property type="entry name" value="Pol/histidinol_Pase-like"/>
</dbReference>
<keyword evidence="8" id="KW-0808">Transferase</keyword>
<evidence type="ECO:0000256" key="7">
    <source>
        <dbReference type="ARBA" id="ARBA00022634"/>
    </source>
</evidence>
<evidence type="ECO:0000256" key="9">
    <source>
        <dbReference type="ARBA" id="ARBA00022695"/>
    </source>
</evidence>
<evidence type="ECO:0000256" key="14">
    <source>
        <dbReference type="ARBA" id="ARBA00023053"/>
    </source>
</evidence>
<evidence type="ECO:0000259" key="24">
    <source>
        <dbReference type="SMART" id="SM00483"/>
    </source>
</evidence>
<feature type="domain" description="DNA-directed DNA polymerase X" evidence="24">
    <location>
        <begin position="1"/>
        <end position="315"/>
    </location>
</feature>
<reference evidence="25 26" key="1">
    <citation type="submission" date="2023-03" db="EMBL/GenBank/DDBJ databases">
        <title>WGS of Methanotrichaceae archaeon Mx.</title>
        <authorList>
            <person name="Sorokin D.Y."/>
            <person name="Merkel A.Y."/>
        </authorList>
    </citation>
    <scope>NUCLEOTIDE SEQUENCE [LARGE SCALE GENOMIC DNA]</scope>
    <source>
        <strain evidence="25 26">Mx</strain>
    </source>
</reference>